<dbReference type="AlphaFoldDB" id="A0A915YRS9"/>
<evidence type="ECO:0000313" key="2">
    <source>
        <dbReference type="Proteomes" id="UP000684084"/>
    </source>
</evidence>
<dbReference type="EMBL" id="CAGKOT010000002">
    <property type="protein sequence ID" value="CAB5315150.1"/>
    <property type="molecule type" value="Genomic_DNA"/>
</dbReference>
<gene>
    <name evidence="1" type="ORF">CHRIB12_LOCUS1837</name>
</gene>
<protein>
    <submittedName>
        <fullName evidence="1">Uncharacterized protein</fullName>
    </submittedName>
</protein>
<evidence type="ECO:0000313" key="1">
    <source>
        <dbReference type="EMBL" id="CAB5315150.1"/>
    </source>
</evidence>
<dbReference type="OrthoDB" id="2322568at2759"/>
<dbReference type="Proteomes" id="UP000684084">
    <property type="component" value="Unassembled WGS sequence"/>
</dbReference>
<organism evidence="1 2">
    <name type="scientific">Rhizophagus irregularis</name>
    <dbReference type="NCBI Taxonomy" id="588596"/>
    <lineage>
        <taxon>Eukaryota</taxon>
        <taxon>Fungi</taxon>
        <taxon>Fungi incertae sedis</taxon>
        <taxon>Mucoromycota</taxon>
        <taxon>Glomeromycotina</taxon>
        <taxon>Glomeromycetes</taxon>
        <taxon>Glomerales</taxon>
        <taxon>Glomeraceae</taxon>
        <taxon>Rhizophagus</taxon>
    </lineage>
</organism>
<proteinExistence type="predicted"/>
<comment type="caution">
    <text evidence="1">The sequence shown here is derived from an EMBL/GenBank/DDBJ whole genome shotgun (WGS) entry which is preliminary data.</text>
</comment>
<name>A0A915YRS9_9GLOM</name>
<reference evidence="1" key="1">
    <citation type="submission" date="2020-05" db="EMBL/GenBank/DDBJ databases">
        <authorList>
            <person name="Rincon C."/>
            <person name="Sanders R I."/>
            <person name="Robbins C."/>
            <person name="Chaturvedi A."/>
        </authorList>
    </citation>
    <scope>NUCLEOTIDE SEQUENCE</scope>
    <source>
        <strain evidence="1">CHB12</strain>
    </source>
</reference>
<sequence length="69" mass="7968">MLIGILSASKVHQFGFFSEPKNATEAYYSKSYDVFQIPDNIDDFNSKEAQMDNKIETMQQQTKNINLED</sequence>
<accession>A0A915YRS9</accession>